<dbReference type="InterPro" id="IPR019284">
    <property type="entry name" value="RP532"/>
</dbReference>
<name>A0ABY2YQK3_HAEHA</name>
<keyword evidence="1" id="KW-0812">Transmembrane</keyword>
<keyword evidence="3" id="KW-1185">Reference proteome</keyword>
<keyword evidence="1" id="KW-0472">Membrane</keyword>
<protein>
    <submittedName>
        <fullName evidence="2">DUF2335 domain-containing protein</fullName>
    </submittedName>
</protein>
<dbReference type="Pfam" id="PF10097">
    <property type="entry name" value="DUF2335"/>
    <property type="match status" value="1"/>
</dbReference>
<reference evidence="2 3" key="1">
    <citation type="submission" date="2019-01" db="EMBL/GenBank/DDBJ databases">
        <title>Comparative genomic analysis identifies haemin-independent Haemophilus haemolyticus: a formal re-classification of Haemophilus intermedius.</title>
        <authorList>
            <person name="Harris T.M."/>
            <person name="Price E.P."/>
            <person name="Sarovich D.S."/>
            <person name="Norskov-Lauritsen N."/>
            <person name="Beissbarth J."/>
            <person name="Chang A.B."/>
            <person name="Smith-Vaughan H.C."/>
        </authorList>
    </citation>
    <scope>NUCLEOTIDE SEQUENCE [LARGE SCALE GENOMIC DNA]</scope>
    <source>
        <strain evidence="2 3">CCUG 15949</strain>
    </source>
</reference>
<evidence type="ECO:0000313" key="2">
    <source>
        <dbReference type="EMBL" id="TPH07134.1"/>
    </source>
</evidence>
<sequence>MSASKKLSKSKEQDIVAAVKKDPSILEGILEIPEVREIIVQQQKIHSGPLPAPEDIELYNKSIPYGADRIMKMAEKSLDLSEKRLEYEYSLKREDQKIQHFGQKSGIFVVTVFAILSAYIAYLGDTRSAAWLMGAGLASLVASFIVGNRKK</sequence>
<gene>
    <name evidence="2" type="ORF">EUX50_02125</name>
</gene>
<dbReference type="EMBL" id="SDPH01000004">
    <property type="protein sequence ID" value="TPH07134.1"/>
    <property type="molecule type" value="Genomic_DNA"/>
</dbReference>
<dbReference type="Proteomes" id="UP000318353">
    <property type="component" value="Unassembled WGS sequence"/>
</dbReference>
<comment type="caution">
    <text evidence="2">The sequence shown here is derived from an EMBL/GenBank/DDBJ whole genome shotgun (WGS) entry which is preliminary data.</text>
</comment>
<evidence type="ECO:0000313" key="3">
    <source>
        <dbReference type="Proteomes" id="UP000318353"/>
    </source>
</evidence>
<evidence type="ECO:0000256" key="1">
    <source>
        <dbReference type="SAM" id="Phobius"/>
    </source>
</evidence>
<proteinExistence type="predicted"/>
<accession>A0ABY2YQK3</accession>
<dbReference type="RefSeq" id="WP_140585859.1">
    <property type="nucleotide sequence ID" value="NZ_SDPH01000004.1"/>
</dbReference>
<feature type="transmembrane region" description="Helical" evidence="1">
    <location>
        <begin position="106"/>
        <end position="123"/>
    </location>
</feature>
<feature type="transmembrane region" description="Helical" evidence="1">
    <location>
        <begin position="129"/>
        <end position="147"/>
    </location>
</feature>
<keyword evidence="1" id="KW-1133">Transmembrane helix</keyword>
<organism evidence="2 3">
    <name type="scientific">Haemophilus haemolyticus</name>
    <dbReference type="NCBI Taxonomy" id="726"/>
    <lineage>
        <taxon>Bacteria</taxon>
        <taxon>Pseudomonadati</taxon>
        <taxon>Pseudomonadota</taxon>
        <taxon>Gammaproteobacteria</taxon>
        <taxon>Pasteurellales</taxon>
        <taxon>Pasteurellaceae</taxon>
        <taxon>Haemophilus</taxon>
    </lineage>
</organism>